<protein>
    <submittedName>
        <fullName evidence="1">Uncharacterized protein</fullName>
    </submittedName>
</protein>
<dbReference type="EMBL" id="QUBQ01000008">
    <property type="protein sequence ID" value="REK69325.1"/>
    <property type="molecule type" value="Genomic_DNA"/>
</dbReference>
<gene>
    <name evidence="1" type="ORF">DX130_24500</name>
</gene>
<keyword evidence="2" id="KW-1185">Reference proteome</keyword>
<organism evidence="1 2">
    <name type="scientific">Paenibacillus paeoniae</name>
    <dbReference type="NCBI Taxonomy" id="2292705"/>
    <lineage>
        <taxon>Bacteria</taxon>
        <taxon>Bacillati</taxon>
        <taxon>Bacillota</taxon>
        <taxon>Bacilli</taxon>
        <taxon>Bacillales</taxon>
        <taxon>Paenibacillaceae</taxon>
        <taxon>Paenibacillus</taxon>
    </lineage>
</organism>
<accession>A0A371P089</accession>
<evidence type="ECO:0000313" key="1">
    <source>
        <dbReference type="EMBL" id="REK69325.1"/>
    </source>
</evidence>
<comment type="caution">
    <text evidence="1">The sequence shown here is derived from an EMBL/GenBank/DDBJ whole genome shotgun (WGS) entry which is preliminary data.</text>
</comment>
<dbReference type="Proteomes" id="UP000261905">
    <property type="component" value="Unassembled WGS sequence"/>
</dbReference>
<dbReference type="RefSeq" id="WP_116049865.1">
    <property type="nucleotide sequence ID" value="NZ_QUBQ01000008.1"/>
</dbReference>
<name>A0A371P089_9BACL</name>
<dbReference type="OrthoDB" id="2651209at2"/>
<reference evidence="1 2" key="1">
    <citation type="submission" date="2018-08" db="EMBL/GenBank/DDBJ databases">
        <title>Paenibacillus sp. M4BSY-1, whole genome shotgun sequence.</title>
        <authorList>
            <person name="Tuo L."/>
        </authorList>
    </citation>
    <scope>NUCLEOTIDE SEQUENCE [LARGE SCALE GENOMIC DNA]</scope>
    <source>
        <strain evidence="1 2">M4BSY-1</strain>
    </source>
</reference>
<sequence length="144" mass="16662">MRALTALEKVASEAARKRVNKVFGAKRTEIGVQLRKLPITAERRRKELWAQCESVRDIKGLPVKLRVNDVEIVVNYELYRRMMRTLKGRRWCAFITVTPITGARALIIDHKDWHSSSNGTITFNELPQYQRDLLSDLPIIESTE</sequence>
<dbReference type="AlphaFoldDB" id="A0A371P089"/>
<proteinExistence type="predicted"/>
<evidence type="ECO:0000313" key="2">
    <source>
        <dbReference type="Proteomes" id="UP000261905"/>
    </source>
</evidence>